<dbReference type="GO" id="GO:0016787">
    <property type="term" value="F:hydrolase activity"/>
    <property type="evidence" value="ECO:0007669"/>
    <property type="project" value="InterPro"/>
</dbReference>
<dbReference type="Pfam" id="PF02230">
    <property type="entry name" value="Abhydrolase_2"/>
    <property type="match status" value="1"/>
</dbReference>
<dbReference type="EMBL" id="DSEE01000046">
    <property type="protein sequence ID" value="HER39711.1"/>
    <property type="molecule type" value="Genomic_DNA"/>
</dbReference>
<dbReference type="Proteomes" id="UP000885753">
    <property type="component" value="Unassembled WGS sequence"/>
</dbReference>
<dbReference type="InterPro" id="IPR050955">
    <property type="entry name" value="Plant_Biomass_Hydrol_Est"/>
</dbReference>
<comment type="caution">
    <text evidence="3">The sequence shown here is derived from an EMBL/GenBank/DDBJ whole genome shotgun (WGS) entry which is preliminary data.</text>
</comment>
<reference evidence="3" key="1">
    <citation type="journal article" date="2020" name="mSystems">
        <title>Genome- and Community-Level Interaction Insights into Carbon Utilization and Element Cycling Functions of Hydrothermarchaeota in Hydrothermal Sediment.</title>
        <authorList>
            <person name="Zhou Z."/>
            <person name="Liu Y."/>
            <person name="Xu W."/>
            <person name="Pan J."/>
            <person name="Luo Z.H."/>
            <person name="Li M."/>
        </authorList>
    </citation>
    <scope>NUCLEOTIDE SEQUENCE [LARGE SCALE GENOMIC DNA]</scope>
    <source>
        <strain evidence="3">SpSt-1235</strain>
    </source>
</reference>
<feature type="domain" description="Phospholipase/carboxylesterase/thioesterase" evidence="2">
    <location>
        <begin position="58"/>
        <end position="255"/>
    </location>
</feature>
<protein>
    <submittedName>
        <fullName evidence="3">Phospholipase</fullName>
    </submittedName>
</protein>
<dbReference type="InterPro" id="IPR003140">
    <property type="entry name" value="PLipase/COase/thioEstase"/>
</dbReference>
<gene>
    <name evidence="3" type="ORF">ENO10_00650</name>
</gene>
<evidence type="ECO:0000313" key="3">
    <source>
        <dbReference type="EMBL" id="HER39711.1"/>
    </source>
</evidence>
<name>A0A7C2R7U4_9FLAO</name>
<keyword evidence="1" id="KW-0732">Signal</keyword>
<dbReference type="PANTHER" id="PTHR43037:SF1">
    <property type="entry name" value="BLL1128 PROTEIN"/>
    <property type="match status" value="1"/>
</dbReference>
<dbReference type="Gene3D" id="3.40.50.1820">
    <property type="entry name" value="alpha/beta hydrolase"/>
    <property type="match status" value="1"/>
</dbReference>
<accession>A0A7C2R7U4</accession>
<dbReference type="PANTHER" id="PTHR43037">
    <property type="entry name" value="UNNAMED PRODUCT-RELATED"/>
    <property type="match status" value="1"/>
</dbReference>
<evidence type="ECO:0000259" key="2">
    <source>
        <dbReference type="Pfam" id="PF02230"/>
    </source>
</evidence>
<dbReference type="SUPFAM" id="SSF53474">
    <property type="entry name" value="alpha/beta-Hydrolases"/>
    <property type="match status" value="1"/>
</dbReference>
<evidence type="ECO:0000256" key="1">
    <source>
        <dbReference type="ARBA" id="ARBA00022729"/>
    </source>
</evidence>
<dbReference type="InterPro" id="IPR029058">
    <property type="entry name" value="AB_hydrolase_fold"/>
</dbReference>
<organism evidence="3">
    <name type="scientific">Salinimicrobium catena</name>
    <dbReference type="NCBI Taxonomy" id="390640"/>
    <lineage>
        <taxon>Bacteria</taxon>
        <taxon>Pseudomonadati</taxon>
        <taxon>Bacteroidota</taxon>
        <taxon>Flavobacteriia</taxon>
        <taxon>Flavobacteriales</taxon>
        <taxon>Flavobacteriaceae</taxon>
        <taxon>Salinimicrobium</taxon>
    </lineage>
</organism>
<proteinExistence type="predicted"/>
<sequence>MKVFKMRLLYLILALLYTLLMIPFSVGAQAHEEFKREQFVQNGDTLNYRILYPKGFDKKKEYPVVLFLHGAGERGSDNEAQLTHGGDLFLQEEVREKFPAIVIFPQAPKEDYWAKVEVDREVTPFEFNFKKEEGPTTPLQLVMALLNSVSAEEFVDNNRIYVGGLSMGGMGTYELIYRQPEMFAAAFAICGGADPAITEDYQEGFNIWIFHGEKDDIVPPSFSKEMARMINHYGGNAKMSLYPDDNHNSWDSSLAEPYLLPWLFSHEKNE</sequence>
<dbReference type="AlphaFoldDB" id="A0A7C2R7U4"/>